<evidence type="ECO:0000256" key="1">
    <source>
        <dbReference type="SAM" id="MobiDB-lite"/>
    </source>
</evidence>
<organism evidence="2 3">
    <name type="scientific">Batillaria attramentaria</name>
    <dbReference type="NCBI Taxonomy" id="370345"/>
    <lineage>
        <taxon>Eukaryota</taxon>
        <taxon>Metazoa</taxon>
        <taxon>Spiralia</taxon>
        <taxon>Lophotrochozoa</taxon>
        <taxon>Mollusca</taxon>
        <taxon>Gastropoda</taxon>
        <taxon>Caenogastropoda</taxon>
        <taxon>Sorbeoconcha</taxon>
        <taxon>Cerithioidea</taxon>
        <taxon>Batillariidae</taxon>
        <taxon>Batillaria</taxon>
    </lineage>
</organism>
<evidence type="ECO:0000313" key="2">
    <source>
        <dbReference type="EMBL" id="KAK7480336.1"/>
    </source>
</evidence>
<name>A0ABD0JZ29_9CAEN</name>
<reference evidence="2 3" key="1">
    <citation type="journal article" date="2023" name="Sci. Data">
        <title>Genome assembly of the Korean intertidal mud-creeper Batillaria attramentaria.</title>
        <authorList>
            <person name="Patra A.K."/>
            <person name="Ho P.T."/>
            <person name="Jun S."/>
            <person name="Lee S.J."/>
            <person name="Kim Y."/>
            <person name="Won Y.J."/>
        </authorList>
    </citation>
    <scope>NUCLEOTIDE SEQUENCE [LARGE SCALE GENOMIC DNA]</scope>
    <source>
        <strain evidence="2">Wonlab-2016</strain>
    </source>
</reference>
<evidence type="ECO:0000313" key="3">
    <source>
        <dbReference type="Proteomes" id="UP001519460"/>
    </source>
</evidence>
<dbReference type="Proteomes" id="UP001519460">
    <property type="component" value="Unassembled WGS sequence"/>
</dbReference>
<sequence length="192" mass="21438">MGDLKDAGSVSEGTVYTEPRPSEQLPTTQEAELSRRQLTTLATSVSFAHVRHKPPYKTARPSAHRVIARKGQADDNKLTCACPPLRALPRRWSTANGLARPVQCNQWKNMPPLPVLAICGPFYGLGKEISWARKMTFRTVNLASIESVRAAALRQCSAGSLKFCESRRMRRKTARTSTQTALARYIVYKYKC</sequence>
<protein>
    <submittedName>
        <fullName evidence="2">Uncharacterized protein</fullName>
    </submittedName>
</protein>
<dbReference type="EMBL" id="JACVVK020000283">
    <property type="protein sequence ID" value="KAK7480336.1"/>
    <property type="molecule type" value="Genomic_DNA"/>
</dbReference>
<keyword evidence="3" id="KW-1185">Reference proteome</keyword>
<dbReference type="AlphaFoldDB" id="A0ABD0JZ29"/>
<proteinExistence type="predicted"/>
<accession>A0ABD0JZ29</accession>
<gene>
    <name evidence="2" type="ORF">BaRGS_00028383</name>
</gene>
<feature type="region of interest" description="Disordered" evidence="1">
    <location>
        <begin position="1"/>
        <end position="31"/>
    </location>
</feature>
<comment type="caution">
    <text evidence="2">The sequence shown here is derived from an EMBL/GenBank/DDBJ whole genome shotgun (WGS) entry which is preliminary data.</text>
</comment>